<proteinExistence type="predicted"/>
<reference evidence="2 3" key="1">
    <citation type="journal article" date="2012" name="Genome Biol.">
        <title>Genome and low-iron response of an oceanic diatom adapted to chronic iron limitation.</title>
        <authorList>
            <person name="Lommer M."/>
            <person name="Specht M."/>
            <person name="Roy A.S."/>
            <person name="Kraemer L."/>
            <person name="Andreson R."/>
            <person name="Gutowska M.A."/>
            <person name="Wolf J."/>
            <person name="Bergner S.V."/>
            <person name="Schilhabel M.B."/>
            <person name="Klostermeier U.C."/>
            <person name="Beiko R.G."/>
            <person name="Rosenstiel P."/>
            <person name="Hippler M."/>
            <person name="Laroche J."/>
        </authorList>
    </citation>
    <scope>NUCLEOTIDE SEQUENCE [LARGE SCALE GENOMIC DNA]</scope>
    <source>
        <strain evidence="2 3">CCMP1005</strain>
    </source>
</reference>
<sequence length="123" mass="12788">ARSGTLRALSSAEGGSRREGNGKRLTADVLGEDRSYLLLGIGLEPGAAGATRRPGTGHKLGVSERGSDPSWRRRVAATDPCGSGTAARVAIASREDLGFGEQDHIPPPRTPASQRTPSELDNS</sequence>
<feature type="non-terminal residue" evidence="2">
    <location>
        <position position="1"/>
    </location>
</feature>
<dbReference type="EMBL" id="AGNL01037820">
    <property type="protein sequence ID" value="EJK53415.1"/>
    <property type="molecule type" value="Genomic_DNA"/>
</dbReference>
<protein>
    <submittedName>
        <fullName evidence="2">Uncharacterized protein</fullName>
    </submittedName>
</protein>
<evidence type="ECO:0000313" key="3">
    <source>
        <dbReference type="Proteomes" id="UP000266841"/>
    </source>
</evidence>
<comment type="caution">
    <text evidence="2">The sequence shown here is derived from an EMBL/GenBank/DDBJ whole genome shotgun (WGS) entry which is preliminary data.</text>
</comment>
<organism evidence="2 3">
    <name type="scientific">Thalassiosira oceanica</name>
    <name type="common">Marine diatom</name>
    <dbReference type="NCBI Taxonomy" id="159749"/>
    <lineage>
        <taxon>Eukaryota</taxon>
        <taxon>Sar</taxon>
        <taxon>Stramenopiles</taxon>
        <taxon>Ochrophyta</taxon>
        <taxon>Bacillariophyta</taxon>
        <taxon>Coscinodiscophyceae</taxon>
        <taxon>Thalassiosirophycidae</taxon>
        <taxon>Thalassiosirales</taxon>
        <taxon>Thalassiosiraceae</taxon>
        <taxon>Thalassiosira</taxon>
    </lineage>
</organism>
<dbReference type="Proteomes" id="UP000266841">
    <property type="component" value="Unassembled WGS sequence"/>
</dbReference>
<feature type="compositionally biased region" description="Basic and acidic residues" evidence="1">
    <location>
        <begin position="15"/>
        <end position="26"/>
    </location>
</feature>
<gene>
    <name evidence="2" type="ORF">THAOC_27158</name>
</gene>
<keyword evidence="3" id="KW-1185">Reference proteome</keyword>
<feature type="region of interest" description="Disordered" evidence="1">
    <location>
        <begin position="1"/>
        <end position="26"/>
    </location>
</feature>
<accession>K0RJL6</accession>
<feature type="compositionally biased region" description="Polar residues" evidence="1">
    <location>
        <begin position="111"/>
        <end position="123"/>
    </location>
</feature>
<evidence type="ECO:0000313" key="2">
    <source>
        <dbReference type="EMBL" id="EJK53415.1"/>
    </source>
</evidence>
<dbReference type="AlphaFoldDB" id="K0RJL6"/>
<evidence type="ECO:0000256" key="1">
    <source>
        <dbReference type="SAM" id="MobiDB-lite"/>
    </source>
</evidence>
<name>K0RJL6_THAOC</name>
<feature type="region of interest" description="Disordered" evidence="1">
    <location>
        <begin position="47"/>
        <end position="123"/>
    </location>
</feature>
<feature type="compositionally biased region" description="Basic and acidic residues" evidence="1">
    <location>
        <begin position="93"/>
        <end position="106"/>
    </location>
</feature>
<feature type="compositionally biased region" description="Basic and acidic residues" evidence="1">
    <location>
        <begin position="61"/>
        <end position="71"/>
    </location>
</feature>